<evidence type="ECO:0000259" key="15">
    <source>
        <dbReference type="PROSITE" id="PS50994"/>
    </source>
</evidence>
<keyword evidence="9" id="KW-0238">DNA-binding</keyword>
<reference evidence="16 17" key="1">
    <citation type="submission" date="2019-05" db="EMBL/GenBank/DDBJ databases">
        <title>Mikania micrantha, genome provides insights into the molecular mechanism of rapid growth.</title>
        <authorList>
            <person name="Liu B."/>
        </authorList>
    </citation>
    <scope>NUCLEOTIDE SEQUENCE [LARGE SCALE GENOMIC DNA]</scope>
    <source>
        <strain evidence="16">NLD-2019</strain>
        <tissue evidence="16">Leaf</tissue>
    </source>
</reference>
<keyword evidence="17" id="KW-1185">Reference proteome</keyword>
<evidence type="ECO:0000256" key="3">
    <source>
        <dbReference type="ARBA" id="ARBA00022750"/>
    </source>
</evidence>
<dbReference type="GO" id="GO:0003887">
    <property type="term" value="F:DNA-directed DNA polymerase activity"/>
    <property type="evidence" value="ECO:0007669"/>
    <property type="project" value="UniProtKB-KW"/>
</dbReference>
<dbReference type="Pfam" id="PF17921">
    <property type="entry name" value="Integrase_H2C2"/>
    <property type="match status" value="1"/>
</dbReference>
<evidence type="ECO:0000256" key="6">
    <source>
        <dbReference type="ARBA" id="ARBA00022908"/>
    </source>
</evidence>
<dbReference type="InterPro" id="IPR043128">
    <property type="entry name" value="Rev_trsase/Diguanyl_cyclase"/>
</dbReference>
<dbReference type="GO" id="GO:0006310">
    <property type="term" value="P:DNA recombination"/>
    <property type="evidence" value="ECO:0007669"/>
    <property type="project" value="UniProtKB-KW"/>
</dbReference>
<dbReference type="InterPro" id="IPR012337">
    <property type="entry name" value="RNaseH-like_sf"/>
</dbReference>
<comment type="caution">
    <text evidence="16">The sequence shown here is derived from an EMBL/GenBank/DDBJ whole genome shotgun (WGS) entry which is preliminary data.</text>
</comment>
<evidence type="ECO:0000256" key="9">
    <source>
        <dbReference type="ARBA" id="ARBA00023125"/>
    </source>
</evidence>
<dbReference type="AlphaFoldDB" id="A0A5N6P2S1"/>
<accession>A0A5N6P2S1</accession>
<evidence type="ECO:0000256" key="2">
    <source>
        <dbReference type="ARBA" id="ARBA00022723"/>
    </source>
</evidence>
<dbReference type="GO" id="GO:0008270">
    <property type="term" value="F:zinc ion binding"/>
    <property type="evidence" value="ECO:0007669"/>
    <property type="project" value="UniProtKB-KW"/>
</dbReference>
<dbReference type="GO" id="GO:0015074">
    <property type="term" value="P:DNA integration"/>
    <property type="evidence" value="ECO:0007669"/>
    <property type="project" value="UniProtKB-KW"/>
</dbReference>
<dbReference type="SUPFAM" id="SSF54160">
    <property type="entry name" value="Chromo domain-like"/>
    <property type="match status" value="1"/>
</dbReference>
<dbReference type="InterPro" id="IPR056924">
    <property type="entry name" value="SH3_Tf2-1"/>
</dbReference>
<dbReference type="InterPro" id="IPR001878">
    <property type="entry name" value="Znf_CCHC"/>
</dbReference>
<dbReference type="Gene3D" id="1.10.340.70">
    <property type="match status" value="1"/>
</dbReference>
<dbReference type="SUPFAM" id="SSF57756">
    <property type="entry name" value="Retrovirus zinc finger-like domains"/>
    <property type="match status" value="1"/>
</dbReference>
<keyword evidence="12" id="KW-0862">Zinc</keyword>
<keyword evidence="4" id="KW-0378">Hydrolase</keyword>
<keyword evidence="8" id="KW-0239">DNA-directed DNA polymerase</keyword>
<keyword evidence="11" id="KW-0511">Multifunctional enzyme</keyword>
<evidence type="ECO:0000259" key="14">
    <source>
        <dbReference type="PROSITE" id="PS50158"/>
    </source>
</evidence>
<organism evidence="16 17">
    <name type="scientific">Mikania micrantha</name>
    <name type="common">bitter vine</name>
    <dbReference type="NCBI Taxonomy" id="192012"/>
    <lineage>
        <taxon>Eukaryota</taxon>
        <taxon>Viridiplantae</taxon>
        <taxon>Streptophyta</taxon>
        <taxon>Embryophyta</taxon>
        <taxon>Tracheophyta</taxon>
        <taxon>Spermatophyta</taxon>
        <taxon>Magnoliopsida</taxon>
        <taxon>eudicotyledons</taxon>
        <taxon>Gunneridae</taxon>
        <taxon>Pentapetalae</taxon>
        <taxon>asterids</taxon>
        <taxon>campanulids</taxon>
        <taxon>Asterales</taxon>
        <taxon>Asteraceae</taxon>
        <taxon>Asteroideae</taxon>
        <taxon>Heliantheae alliance</taxon>
        <taxon>Eupatorieae</taxon>
        <taxon>Mikania</taxon>
    </lineage>
</organism>
<keyword evidence="10" id="KW-0233">DNA recombination</keyword>
<dbReference type="Pfam" id="PF17919">
    <property type="entry name" value="RT_RNaseH_2"/>
    <property type="match status" value="1"/>
</dbReference>
<dbReference type="InterPro" id="IPR041588">
    <property type="entry name" value="Integrase_H2C2"/>
</dbReference>
<evidence type="ECO:0000256" key="11">
    <source>
        <dbReference type="ARBA" id="ARBA00023268"/>
    </source>
</evidence>
<evidence type="ECO:0008006" key="18">
    <source>
        <dbReference type="Google" id="ProtNLM"/>
    </source>
</evidence>
<dbReference type="PROSITE" id="PS50158">
    <property type="entry name" value="ZF_CCHC"/>
    <property type="match status" value="1"/>
</dbReference>
<keyword evidence="12" id="KW-0863">Zinc-finger</keyword>
<dbReference type="GO" id="GO:0003677">
    <property type="term" value="F:DNA binding"/>
    <property type="evidence" value="ECO:0007669"/>
    <property type="project" value="UniProtKB-KW"/>
</dbReference>
<keyword evidence="3" id="KW-0064">Aspartyl protease</keyword>
<dbReference type="Pfam" id="PF24626">
    <property type="entry name" value="SH3_Tf2-1"/>
    <property type="match status" value="1"/>
</dbReference>
<name>A0A5N6P2S1_9ASTR</name>
<sequence>MATRSRADLEKTIDEHAVTLLKVDAFMQKSEQMFTTLNANVQAILSKLGNNGSSSIHVEDEDHSTSSVNNRRDRLHLLTLLRQHKLFAKQSKCSFGGNSVEYLGHIISREGVSTDPLKLSAIKEWPTPTDVKQLRGFLGLTRYYRRFIRSYGMLAKPLTNLLRKDAFIWSEDATIAFQKLKEVLASPPVLALPDFSKVFVIETDASGKGMGAVLMQDGHPIAFISKALSSKQQAFSVYERELLAIMFAVKYWHHYLSMAHFIIRTDQKSLKHLVDQKITTPLQLVWVSKMMGYDFEIQYKMGSENSVADALSRVAAPTLWAITIKTFDSAIWERVKATWVNDEKLKGIIDDLQNGKDYEGYSWVNQTLLKKGKILVGNDLQLQGDLISLCHKEAVSGHSGVHATIQRIRSLFTWKEMHKQVRNFIRNCTICQKAKYETVASPGLLQPLPIPTQIFSDISMDFIGGLPRIQGKDSIFVVVDRLTKYSHFMPLSHPYSAAHVAQLFLDQVFKLHGIQLALSTAYHPQSDGQTEVVNRCLETYLRCMVMDKPSNWVKWLPLAEFWYNCNFHTALGITPFQALYGYPPPIFVPYVPKDVRVAAVNELLTDREATIRLLQFALTRAHNRMKQLADKRRSDREFKVGDFVYVKLHPYGQSTLRASHFNKLGPKYFCPFMVIEKIGVVAYKLDLPDEAQIHPVFHVSLLKLAKGNVTQSVPLPTAPRFLFKPLQILNRRLARRGNRASAEGLVHWDNLPITEATWENLEDLQISEHKYGESSGRRRGRGKNYERGGRGRGRGMGRGDKSGMRCYDCGVFGHLSYECTKWKNKENEANLIQEDEPTLL</sequence>
<dbReference type="CDD" id="cd09274">
    <property type="entry name" value="RNase_HI_RT_Ty3"/>
    <property type="match status" value="1"/>
</dbReference>
<dbReference type="Gene3D" id="3.10.20.370">
    <property type="match status" value="1"/>
</dbReference>
<dbReference type="InterPro" id="IPR016197">
    <property type="entry name" value="Chromo-like_dom_sf"/>
</dbReference>
<dbReference type="OrthoDB" id="5554229at2759"/>
<dbReference type="Proteomes" id="UP000326396">
    <property type="component" value="Linkage Group LG15"/>
</dbReference>
<proteinExistence type="predicted"/>
<dbReference type="InterPro" id="IPR043502">
    <property type="entry name" value="DNA/RNA_pol_sf"/>
</dbReference>
<keyword evidence="1" id="KW-0645">Protease</keyword>
<feature type="domain" description="Integrase catalytic" evidence="15">
    <location>
        <begin position="477"/>
        <end position="583"/>
    </location>
</feature>
<evidence type="ECO:0000256" key="1">
    <source>
        <dbReference type="ARBA" id="ARBA00022670"/>
    </source>
</evidence>
<evidence type="ECO:0000256" key="8">
    <source>
        <dbReference type="ARBA" id="ARBA00022932"/>
    </source>
</evidence>
<evidence type="ECO:0000256" key="5">
    <source>
        <dbReference type="ARBA" id="ARBA00022842"/>
    </source>
</evidence>
<evidence type="ECO:0000256" key="12">
    <source>
        <dbReference type="PROSITE-ProRule" id="PRU00047"/>
    </source>
</evidence>
<dbReference type="GO" id="GO:0004190">
    <property type="term" value="F:aspartic-type endopeptidase activity"/>
    <property type="evidence" value="ECO:0007669"/>
    <property type="project" value="UniProtKB-KW"/>
</dbReference>
<evidence type="ECO:0000256" key="13">
    <source>
        <dbReference type="SAM" id="MobiDB-lite"/>
    </source>
</evidence>
<dbReference type="GO" id="GO:0003964">
    <property type="term" value="F:RNA-directed DNA polymerase activity"/>
    <property type="evidence" value="ECO:0007669"/>
    <property type="project" value="UniProtKB-KW"/>
</dbReference>
<dbReference type="PANTHER" id="PTHR37984:SF5">
    <property type="entry name" value="PROTEIN NYNRIN-LIKE"/>
    <property type="match status" value="1"/>
</dbReference>
<protein>
    <recommendedName>
        <fullName evidence="18">CCHC-type domain-containing protein</fullName>
    </recommendedName>
</protein>
<evidence type="ECO:0000256" key="7">
    <source>
        <dbReference type="ARBA" id="ARBA00022918"/>
    </source>
</evidence>
<dbReference type="EMBL" id="SZYD01000007">
    <property type="protein sequence ID" value="KAD5803509.1"/>
    <property type="molecule type" value="Genomic_DNA"/>
</dbReference>
<dbReference type="InterPro" id="IPR050951">
    <property type="entry name" value="Retrovirus_Pol_polyprotein"/>
</dbReference>
<evidence type="ECO:0000256" key="10">
    <source>
        <dbReference type="ARBA" id="ARBA00023172"/>
    </source>
</evidence>
<gene>
    <name evidence="16" type="ORF">E3N88_14869</name>
</gene>
<dbReference type="InterPro" id="IPR041577">
    <property type="entry name" value="RT_RNaseH_2"/>
</dbReference>
<dbReference type="Gene3D" id="3.30.70.270">
    <property type="match status" value="2"/>
</dbReference>
<evidence type="ECO:0000256" key="4">
    <source>
        <dbReference type="ARBA" id="ARBA00022801"/>
    </source>
</evidence>
<dbReference type="PROSITE" id="PS50994">
    <property type="entry name" value="INTEGRASE"/>
    <property type="match status" value="1"/>
</dbReference>
<keyword evidence="8" id="KW-0548">Nucleotidyltransferase</keyword>
<dbReference type="SUPFAM" id="SSF53098">
    <property type="entry name" value="Ribonuclease H-like"/>
    <property type="match status" value="1"/>
</dbReference>
<dbReference type="InterPro" id="IPR036875">
    <property type="entry name" value="Znf_CCHC_sf"/>
</dbReference>
<keyword evidence="7" id="KW-0695">RNA-directed DNA polymerase</keyword>
<dbReference type="SUPFAM" id="SSF56672">
    <property type="entry name" value="DNA/RNA polymerases"/>
    <property type="match status" value="1"/>
</dbReference>
<feature type="domain" description="CCHC-type" evidence="14">
    <location>
        <begin position="805"/>
        <end position="821"/>
    </location>
</feature>
<evidence type="ECO:0000313" key="17">
    <source>
        <dbReference type="Proteomes" id="UP000326396"/>
    </source>
</evidence>
<dbReference type="FunFam" id="3.30.70.270:FF:000020">
    <property type="entry name" value="Transposon Tf2-6 polyprotein-like Protein"/>
    <property type="match status" value="1"/>
</dbReference>
<feature type="region of interest" description="Disordered" evidence="13">
    <location>
        <begin position="769"/>
        <end position="800"/>
    </location>
</feature>
<keyword evidence="8" id="KW-0808">Transferase</keyword>
<keyword evidence="2" id="KW-0479">Metal-binding</keyword>
<dbReference type="InterPro" id="IPR036397">
    <property type="entry name" value="RNaseH_sf"/>
</dbReference>
<keyword evidence="6" id="KW-0229">DNA integration</keyword>
<dbReference type="PANTHER" id="PTHR37984">
    <property type="entry name" value="PROTEIN CBG26694"/>
    <property type="match status" value="1"/>
</dbReference>
<dbReference type="Gene3D" id="3.30.420.10">
    <property type="entry name" value="Ribonuclease H-like superfamily/Ribonuclease H"/>
    <property type="match status" value="2"/>
</dbReference>
<evidence type="ECO:0000313" key="16">
    <source>
        <dbReference type="EMBL" id="KAD5803509.1"/>
    </source>
</evidence>
<keyword evidence="5" id="KW-0460">Magnesium</keyword>
<dbReference type="FunFam" id="3.10.20.370:FF:000001">
    <property type="entry name" value="Retrovirus-related Pol polyprotein from transposon 17.6-like protein"/>
    <property type="match status" value="1"/>
</dbReference>
<dbReference type="GO" id="GO:0006508">
    <property type="term" value="P:proteolysis"/>
    <property type="evidence" value="ECO:0007669"/>
    <property type="project" value="UniProtKB-KW"/>
</dbReference>
<dbReference type="InterPro" id="IPR001584">
    <property type="entry name" value="Integrase_cat-core"/>
</dbReference>